<name>A0A2P2MDC8_RHIMU</name>
<protein>
    <submittedName>
        <fullName evidence="1">Uncharacterized protein</fullName>
    </submittedName>
</protein>
<dbReference type="AlphaFoldDB" id="A0A2P2MDC8"/>
<sequence>MFKRHKDQRRERNINYSTGWRDIKRHLVYSHSIES</sequence>
<reference evidence="1" key="1">
    <citation type="submission" date="2018-02" db="EMBL/GenBank/DDBJ databases">
        <title>Rhizophora mucronata_Transcriptome.</title>
        <authorList>
            <person name="Meera S.P."/>
            <person name="Sreeshan A."/>
            <person name="Augustine A."/>
        </authorList>
    </citation>
    <scope>NUCLEOTIDE SEQUENCE</scope>
    <source>
        <tissue evidence="1">Leaf</tissue>
    </source>
</reference>
<evidence type="ECO:0000313" key="1">
    <source>
        <dbReference type="EMBL" id="MBX28182.1"/>
    </source>
</evidence>
<accession>A0A2P2MDC8</accession>
<proteinExistence type="predicted"/>
<dbReference type="EMBL" id="GGEC01047698">
    <property type="protein sequence ID" value="MBX28182.1"/>
    <property type="molecule type" value="Transcribed_RNA"/>
</dbReference>
<organism evidence="1">
    <name type="scientific">Rhizophora mucronata</name>
    <name type="common">Asiatic mangrove</name>
    <dbReference type="NCBI Taxonomy" id="61149"/>
    <lineage>
        <taxon>Eukaryota</taxon>
        <taxon>Viridiplantae</taxon>
        <taxon>Streptophyta</taxon>
        <taxon>Embryophyta</taxon>
        <taxon>Tracheophyta</taxon>
        <taxon>Spermatophyta</taxon>
        <taxon>Magnoliopsida</taxon>
        <taxon>eudicotyledons</taxon>
        <taxon>Gunneridae</taxon>
        <taxon>Pentapetalae</taxon>
        <taxon>rosids</taxon>
        <taxon>fabids</taxon>
        <taxon>Malpighiales</taxon>
        <taxon>Rhizophoraceae</taxon>
        <taxon>Rhizophora</taxon>
    </lineage>
</organism>